<evidence type="ECO:0000256" key="2">
    <source>
        <dbReference type="SAM" id="SignalP"/>
    </source>
</evidence>
<dbReference type="Proteomes" id="UP000011115">
    <property type="component" value="Unassembled WGS sequence"/>
</dbReference>
<proteinExistence type="predicted"/>
<protein>
    <submittedName>
        <fullName evidence="3">Uncharacterized protein</fullName>
    </submittedName>
</protein>
<dbReference type="HOGENOM" id="CLU_1374321_0_0_1"/>
<keyword evidence="4" id="KW-1185">Reference proteome</keyword>
<dbReference type="InParanoid" id="M1DWH3"/>
<dbReference type="EnsemblPlants" id="PGSC0003DMT400095516">
    <property type="protein sequence ID" value="PGSC0003DMT400095516"/>
    <property type="gene ID" value="PGSC0003DMG400045087"/>
</dbReference>
<evidence type="ECO:0000313" key="4">
    <source>
        <dbReference type="Proteomes" id="UP000011115"/>
    </source>
</evidence>
<name>M1DWH3_SOLTU</name>
<keyword evidence="2" id="KW-0732">Signal</keyword>
<accession>M1DWH3</accession>
<evidence type="ECO:0000313" key="3">
    <source>
        <dbReference type="EnsemblPlants" id="PGSC0003DMT400095516"/>
    </source>
</evidence>
<feature type="signal peptide" evidence="2">
    <location>
        <begin position="1"/>
        <end position="20"/>
    </location>
</feature>
<reference evidence="3" key="2">
    <citation type="submission" date="2015-06" db="UniProtKB">
        <authorList>
            <consortium name="EnsemblPlants"/>
        </authorList>
    </citation>
    <scope>IDENTIFICATION</scope>
    <source>
        <strain evidence="3">DM1-3 516 R44</strain>
    </source>
</reference>
<reference evidence="4" key="1">
    <citation type="journal article" date="2011" name="Nature">
        <title>Genome sequence and analysis of the tuber crop potato.</title>
        <authorList>
            <consortium name="The Potato Genome Sequencing Consortium"/>
        </authorList>
    </citation>
    <scope>NUCLEOTIDE SEQUENCE [LARGE SCALE GENOMIC DNA]</scope>
    <source>
        <strain evidence="4">cv. DM1-3 516 R44</strain>
    </source>
</reference>
<dbReference type="PaxDb" id="4113-PGSC0003DMT400095516"/>
<dbReference type="AlphaFoldDB" id="M1DWH3"/>
<feature type="chain" id="PRO_5004013679" evidence="2">
    <location>
        <begin position="21"/>
        <end position="199"/>
    </location>
</feature>
<feature type="region of interest" description="Disordered" evidence="1">
    <location>
        <begin position="52"/>
        <end position="98"/>
    </location>
</feature>
<organism evidence="3 4">
    <name type="scientific">Solanum tuberosum</name>
    <name type="common">Potato</name>
    <dbReference type="NCBI Taxonomy" id="4113"/>
    <lineage>
        <taxon>Eukaryota</taxon>
        <taxon>Viridiplantae</taxon>
        <taxon>Streptophyta</taxon>
        <taxon>Embryophyta</taxon>
        <taxon>Tracheophyta</taxon>
        <taxon>Spermatophyta</taxon>
        <taxon>Magnoliopsida</taxon>
        <taxon>eudicotyledons</taxon>
        <taxon>Gunneridae</taxon>
        <taxon>Pentapetalae</taxon>
        <taxon>asterids</taxon>
        <taxon>lamiids</taxon>
        <taxon>Solanales</taxon>
        <taxon>Solanaceae</taxon>
        <taxon>Solanoideae</taxon>
        <taxon>Solaneae</taxon>
        <taxon>Solanum</taxon>
    </lineage>
</organism>
<sequence>MVSSLLVTLMWYLSVDGGMGRYPYIAQVSSQIGQSTRRSRGVNSRHAKLVGELGLSSPFGPDPRPMGQPTRRSQEPKGDSPNPLGDQVLPSPNSPSKNKVHKVLRIISTIDYHYTTQWVQIYNYSINKPSLPGHQAVARSYSSHSGFPNETTVNLSKNPYFRRKEKIIFRVIYILPRLSRPSASLPRRDAAALAASGPP</sequence>
<dbReference type="Gramene" id="PGSC0003DMT400095516">
    <property type="protein sequence ID" value="PGSC0003DMT400095516"/>
    <property type="gene ID" value="PGSC0003DMG400045087"/>
</dbReference>
<evidence type="ECO:0000256" key="1">
    <source>
        <dbReference type="SAM" id="MobiDB-lite"/>
    </source>
</evidence>